<comment type="caution">
    <text evidence="2">The sequence shown here is derived from an EMBL/GenBank/DDBJ whole genome shotgun (WGS) entry which is preliminary data.</text>
</comment>
<dbReference type="Proteomes" id="UP000076512">
    <property type="component" value="Unassembled WGS sequence"/>
</dbReference>
<dbReference type="AlphaFoldDB" id="A0A161XCG6"/>
<dbReference type="InterPro" id="IPR029432">
    <property type="entry name" value="Gp28/Gp37-like_dom"/>
</dbReference>
<evidence type="ECO:0000313" key="2">
    <source>
        <dbReference type="EMBL" id="KZM70908.1"/>
    </source>
</evidence>
<organism evidence="2 3">
    <name type="scientific">Nocardia terpenica</name>
    <dbReference type="NCBI Taxonomy" id="455432"/>
    <lineage>
        <taxon>Bacteria</taxon>
        <taxon>Bacillati</taxon>
        <taxon>Actinomycetota</taxon>
        <taxon>Actinomycetes</taxon>
        <taxon>Mycobacteriales</taxon>
        <taxon>Nocardiaceae</taxon>
        <taxon>Nocardia</taxon>
    </lineage>
</organism>
<dbReference type="OrthoDB" id="4410004at2"/>
<protein>
    <recommendedName>
        <fullName evidence="1">Gp28/Gp37-like domain-containing protein</fullName>
    </recommendedName>
</protein>
<dbReference type="RefSeq" id="WP_156674739.1">
    <property type="nucleotide sequence ID" value="NZ_JABMCZ010000003.1"/>
</dbReference>
<name>A0A161XCG6_9NOCA</name>
<proteinExistence type="predicted"/>
<dbReference type="Pfam" id="PF14594">
    <property type="entry name" value="Sipho_Gp37"/>
    <property type="match status" value="1"/>
</dbReference>
<sequence>MVDLDTLDARLVMRTVDRALAQQELDESLSKPRFLVEIFDNQYGKQGEIGDYISTTVTWKRNATAGATIVLKGDDAWGAYARRCRTTVVPIIITVNGYRWTGRVDTASWDLVDGVATYTLQLISDWQWFHRILVFPNFALPIQFQVPKQAVYIGPACTVLAVMCFEQCIRLQFGLWEIVNNILDPAAYFATALMKEGLLTPIAVVPVNPLTDASKWVAISGRMDSIATLADQVCKDNGIDMSAEAWLPGDPQPAPDWYTLTEPCIVVRFADKSGVTGPTGTIIDGLIKEAVDIADGALAEILDPLASSEYRPEGINLAPLFGVNWERPWTVLLPDVPRSGLKECHITEHHPLAHTVIGGGRSPQWVNQTVDILLQLALSEVLAVLGASGIAPTLLDGMLDNIILSFQQVENAPRRFKLGKFGFPEYFTSTGSTAYTFGEFFALEIAQWETRGFSSCQAVMFDGVLYSLGRDYRHGDLMSWIHEGKLYSDYISEINATDDRSKRVEVLTKIGDGSAQESPWAKLQRRLQGFENAMQIALLSAN</sequence>
<dbReference type="STRING" id="455432.AWN90_41010"/>
<feature type="domain" description="Gp28/Gp37-like" evidence="1">
    <location>
        <begin position="36"/>
        <end position="512"/>
    </location>
</feature>
<accession>A0A161XCG6</accession>
<keyword evidence="3" id="KW-1185">Reference proteome</keyword>
<evidence type="ECO:0000259" key="1">
    <source>
        <dbReference type="Pfam" id="PF14594"/>
    </source>
</evidence>
<gene>
    <name evidence="2" type="ORF">AWN90_41010</name>
</gene>
<dbReference type="EMBL" id="LWGR01000013">
    <property type="protein sequence ID" value="KZM70908.1"/>
    <property type="molecule type" value="Genomic_DNA"/>
</dbReference>
<reference evidence="2 3" key="1">
    <citation type="submission" date="2016-04" db="EMBL/GenBank/DDBJ databases">
        <authorList>
            <person name="Evans L.H."/>
            <person name="Alamgir A."/>
            <person name="Owens N."/>
            <person name="Weber N.D."/>
            <person name="Virtaneva K."/>
            <person name="Barbian K."/>
            <person name="Babar A."/>
            <person name="Rosenke K."/>
        </authorList>
    </citation>
    <scope>NUCLEOTIDE SEQUENCE [LARGE SCALE GENOMIC DNA]</scope>
    <source>
        <strain evidence="2 3">IFM 0406</strain>
    </source>
</reference>
<evidence type="ECO:0000313" key="3">
    <source>
        <dbReference type="Proteomes" id="UP000076512"/>
    </source>
</evidence>